<dbReference type="PROSITE" id="PS51155">
    <property type="entry name" value="CHIT_BIND_RR_2"/>
    <property type="match status" value="1"/>
</dbReference>
<feature type="transmembrane region" description="Helical" evidence="3">
    <location>
        <begin position="58"/>
        <end position="76"/>
    </location>
</feature>
<protein>
    <recommendedName>
        <fullName evidence="6">Cuticle protein 19</fullName>
    </recommendedName>
</protein>
<evidence type="ECO:0000313" key="5">
    <source>
        <dbReference type="Proteomes" id="UP001154078"/>
    </source>
</evidence>
<dbReference type="PANTHER" id="PTHR12236:SF95">
    <property type="entry name" value="CUTICULAR PROTEIN 76BD, ISOFORM C-RELATED"/>
    <property type="match status" value="1"/>
</dbReference>
<proteinExistence type="predicted"/>
<dbReference type="PROSITE" id="PS00233">
    <property type="entry name" value="CHIT_BIND_RR_1"/>
    <property type="match status" value="1"/>
</dbReference>
<name>A0A9P0FBJ4_BRAAE</name>
<keyword evidence="3" id="KW-1133">Transmembrane helix</keyword>
<dbReference type="PRINTS" id="PR00947">
    <property type="entry name" value="CUTICLE"/>
</dbReference>
<sequence>MQRHRAGGRCFGIIEGVLSQQNPNGIKSDTTVNEASLVLFFGRFEIFRKKHEHTAMQFYIVLAAAVFAVVTARPGGSYGHYELEGYGDHGGYAIEEHGGGEELHGLEGNEIESGHGGGHGGHHQEEYIDYHAPPKYHYDYAVHDLHTHDIKTQWETRDGDKVKGEYTLVEPDGSKRIVSYTADKHTGFNAVVKKIEHGLSH</sequence>
<keyword evidence="1 2" id="KW-0193">Cuticle</keyword>
<accession>A0A9P0FBJ4</accession>
<dbReference type="PANTHER" id="PTHR12236">
    <property type="entry name" value="STRUCTURAL CONTITUENT OF CUTICLE"/>
    <property type="match status" value="1"/>
</dbReference>
<dbReference type="AlphaFoldDB" id="A0A9P0FBJ4"/>
<keyword evidence="3" id="KW-0812">Transmembrane</keyword>
<dbReference type="Pfam" id="PF00379">
    <property type="entry name" value="Chitin_bind_4"/>
    <property type="match status" value="1"/>
</dbReference>
<dbReference type="OrthoDB" id="6382835at2759"/>
<dbReference type="InterPro" id="IPR031311">
    <property type="entry name" value="CHIT_BIND_RR_consensus"/>
</dbReference>
<reference evidence="4" key="1">
    <citation type="submission" date="2021-12" db="EMBL/GenBank/DDBJ databases">
        <authorList>
            <person name="King R."/>
        </authorList>
    </citation>
    <scope>NUCLEOTIDE SEQUENCE</scope>
</reference>
<keyword evidence="5" id="KW-1185">Reference proteome</keyword>
<evidence type="ECO:0000256" key="1">
    <source>
        <dbReference type="ARBA" id="ARBA00022460"/>
    </source>
</evidence>
<dbReference type="InterPro" id="IPR000618">
    <property type="entry name" value="Insect_cuticle"/>
</dbReference>
<gene>
    <name evidence="4" type="ORF">MELIAE_LOCUS373</name>
</gene>
<evidence type="ECO:0000256" key="3">
    <source>
        <dbReference type="SAM" id="Phobius"/>
    </source>
</evidence>
<dbReference type="GO" id="GO:0031012">
    <property type="term" value="C:extracellular matrix"/>
    <property type="evidence" value="ECO:0007669"/>
    <property type="project" value="TreeGrafter"/>
</dbReference>
<dbReference type="GO" id="GO:0042302">
    <property type="term" value="F:structural constituent of cuticle"/>
    <property type="evidence" value="ECO:0007669"/>
    <property type="project" value="UniProtKB-UniRule"/>
</dbReference>
<dbReference type="InterPro" id="IPR051217">
    <property type="entry name" value="Insect_Cuticle_Struc_Prot"/>
</dbReference>
<evidence type="ECO:0000313" key="4">
    <source>
        <dbReference type="EMBL" id="CAH0546140.1"/>
    </source>
</evidence>
<evidence type="ECO:0000256" key="2">
    <source>
        <dbReference type="PROSITE-ProRule" id="PRU00497"/>
    </source>
</evidence>
<organism evidence="4 5">
    <name type="scientific">Brassicogethes aeneus</name>
    <name type="common">Rape pollen beetle</name>
    <name type="synonym">Meligethes aeneus</name>
    <dbReference type="NCBI Taxonomy" id="1431903"/>
    <lineage>
        <taxon>Eukaryota</taxon>
        <taxon>Metazoa</taxon>
        <taxon>Ecdysozoa</taxon>
        <taxon>Arthropoda</taxon>
        <taxon>Hexapoda</taxon>
        <taxon>Insecta</taxon>
        <taxon>Pterygota</taxon>
        <taxon>Neoptera</taxon>
        <taxon>Endopterygota</taxon>
        <taxon>Coleoptera</taxon>
        <taxon>Polyphaga</taxon>
        <taxon>Cucujiformia</taxon>
        <taxon>Nitidulidae</taxon>
        <taxon>Meligethinae</taxon>
        <taxon>Brassicogethes</taxon>
    </lineage>
</organism>
<keyword evidence="3" id="KW-0472">Membrane</keyword>
<evidence type="ECO:0008006" key="6">
    <source>
        <dbReference type="Google" id="ProtNLM"/>
    </source>
</evidence>
<dbReference type="EMBL" id="OV121132">
    <property type="protein sequence ID" value="CAH0546140.1"/>
    <property type="molecule type" value="Genomic_DNA"/>
</dbReference>
<dbReference type="Proteomes" id="UP001154078">
    <property type="component" value="Chromosome 1"/>
</dbReference>
<dbReference type="GO" id="GO:0005615">
    <property type="term" value="C:extracellular space"/>
    <property type="evidence" value="ECO:0007669"/>
    <property type="project" value="TreeGrafter"/>
</dbReference>